<dbReference type="Gene3D" id="3.40.50.150">
    <property type="entry name" value="Vaccinia Virus protein VP39"/>
    <property type="match status" value="1"/>
</dbReference>
<keyword evidence="2" id="KW-0808">Transferase</keyword>
<dbReference type="GO" id="GO:0032259">
    <property type="term" value="P:methylation"/>
    <property type="evidence" value="ECO:0007669"/>
    <property type="project" value="UniProtKB-KW"/>
</dbReference>
<dbReference type="AlphaFoldDB" id="A0A9D2AZB3"/>
<dbReference type="InterPro" id="IPR029063">
    <property type="entry name" value="SAM-dependent_MTases_sf"/>
</dbReference>
<gene>
    <name evidence="2" type="ORF">H9853_12060</name>
</gene>
<feature type="domain" description="Methyltransferase" evidence="1">
    <location>
        <begin position="62"/>
        <end position="153"/>
    </location>
</feature>
<dbReference type="Proteomes" id="UP000824156">
    <property type="component" value="Unassembled WGS sequence"/>
</dbReference>
<dbReference type="EMBL" id="DXEZ01000336">
    <property type="protein sequence ID" value="HIX55747.1"/>
    <property type="molecule type" value="Genomic_DNA"/>
</dbReference>
<sequence length="234" mass="26803">MNKKDVFGQALYDFYRFGRTEPLLLHTSYQDIEEMPLDVFFRDNSQLPELEHIALALCDGNVLDVGAGAGSHALELQQKNMEVTALDHSKLACQVITSRGVNRVINADFFGLENSDIKYDTLLFLMNGIGLSGTIQGLEKTLQIARKILYPGGQIIFDSSDISYLYDDYGVKKPAHYPGIIEYQYEYKNEMGVPFEWLYIDQEELIKVADKEKWLIQIVYEDENSQYLARMSML</sequence>
<proteinExistence type="predicted"/>
<evidence type="ECO:0000313" key="2">
    <source>
        <dbReference type="EMBL" id="HIX55747.1"/>
    </source>
</evidence>
<name>A0A9D2AZB3_9SPHI</name>
<dbReference type="InterPro" id="IPR041698">
    <property type="entry name" value="Methyltransf_25"/>
</dbReference>
<dbReference type="CDD" id="cd02440">
    <property type="entry name" value="AdoMet_MTases"/>
    <property type="match status" value="1"/>
</dbReference>
<accession>A0A9D2AZB3</accession>
<evidence type="ECO:0000313" key="3">
    <source>
        <dbReference type="Proteomes" id="UP000824156"/>
    </source>
</evidence>
<organism evidence="2 3">
    <name type="scientific">Candidatus Sphingobacterium stercoripullorum</name>
    <dbReference type="NCBI Taxonomy" id="2838759"/>
    <lineage>
        <taxon>Bacteria</taxon>
        <taxon>Pseudomonadati</taxon>
        <taxon>Bacteroidota</taxon>
        <taxon>Sphingobacteriia</taxon>
        <taxon>Sphingobacteriales</taxon>
        <taxon>Sphingobacteriaceae</taxon>
        <taxon>Sphingobacterium</taxon>
    </lineage>
</organism>
<reference evidence="2" key="2">
    <citation type="submission" date="2021-04" db="EMBL/GenBank/DDBJ databases">
        <authorList>
            <person name="Gilroy R."/>
        </authorList>
    </citation>
    <scope>NUCLEOTIDE SEQUENCE</scope>
    <source>
        <strain evidence="2">1719</strain>
    </source>
</reference>
<dbReference type="GO" id="GO:0008168">
    <property type="term" value="F:methyltransferase activity"/>
    <property type="evidence" value="ECO:0007669"/>
    <property type="project" value="UniProtKB-KW"/>
</dbReference>
<evidence type="ECO:0000259" key="1">
    <source>
        <dbReference type="Pfam" id="PF13649"/>
    </source>
</evidence>
<dbReference type="SUPFAM" id="SSF53335">
    <property type="entry name" value="S-adenosyl-L-methionine-dependent methyltransferases"/>
    <property type="match status" value="1"/>
</dbReference>
<protein>
    <submittedName>
        <fullName evidence="2">Class I SAM-dependent methyltransferase</fullName>
    </submittedName>
</protein>
<reference evidence="2" key="1">
    <citation type="journal article" date="2021" name="PeerJ">
        <title>Extensive microbial diversity within the chicken gut microbiome revealed by metagenomics and culture.</title>
        <authorList>
            <person name="Gilroy R."/>
            <person name="Ravi A."/>
            <person name="Getino M."/>
            <person name="Pursley I."/>
            <person name="Horton D.L."/>
            <person name="Alikhan N.F."/>
            <person name="Baker D."/>
            <person name="Gharbi K."/>
            <person name="Hall N."/>
            <person name="Watson M."/>
            <person name="Adriaenssens E.M."/>
            <person name="Foster-Nyarko E."/>
            <person name="Jarju S."/>
            <person name="Secka A."/>
            <person name="Antonio M."/>
            <person name="Oren A."/>
            <person name="Chaudhuri R.R."/>
            <person name="La Ragione R."/>
            <person name="Hildebrand F."/>
            <person name="Pallen M.J."/>
        </authorList>
    </citation>
    <scope>NUCLEOTIDE SEQUENCE</scope>
    <source>
        <strain evidence="2">1719</strain>
    </source>
</reference>
<comment type="caution">
    <text evidence="2">The sequence shown here is derived from an EMBL/GenBank/DDBJ whole genome shotgun (WGS) entry which is preliminary data.</text>
</comment>
<keyword evidence="2" id="KW-0489">Methyltransferase</keyword>
<dbReference type="Pfam" id="PF13649">
    <property type="entry name" value="Methyltransf_25"/>
    <property type="match status" value="1"/>
</dbReference>